<evidence type="ECO:0000313" key="1">
    <source>
        <dbReference type="EMBL" id="OOK67799.1"/>
    </source>
</evidence>
<dbReference type="EMBL" id="MVBM01000008">
    <property type="protein sequence ID" value="OOK67799.1"/>
    <property type="molecule type" value="Genomic_DNA"/>
</dbReference>
<sequence length="96" mass="11062">MTWIYDRAVDLDGLRRFHRNLGRGLLGRRIERSPVPFARDHWVLAPAPAEIDFVATPRRRSDVGAWVDERARRPVDPEWGRPGISGCCRSRTAGRR</sequence>
<organism evidence="1 2">
    <name type="scientific">Mycobacterium kansasii</name>
    <dbReference type="NCBI Taxonomy" id="1768"/>
    <lineage>
        <taxon>Bacteria</taxon>
        <taxon>Bacillati</taxon>
        <taxon>Actinomycetota</taxon>
        <taxon>Actinomycetes</taxon>
        <taxon>Mycobacteriales</taxon>
        <taxon>Mycobacteriaceae</taxon>
        <taxon>Mycobacterium</taxon>
    </lineage>
</organism>
<evidence type="ECO:0000313" key="2">
    <source>
        <dbReference type="Proteomes" id="UP000189229"/>
    </source>
</evidence>
<reference evidence="1 2" key="1">
    <citation type="submission" date="2017-02" db="EMBL/GenBank/DDBJ databases">
        <title>Complete genome sequences of Mycobacterium kansasii strains isolated from rhesus macaques.</title>
        <authorList>
            <person name="Panda A."/>
            <person name="Nagaraj S."/>
            <person name="Zhao X."/>
            <person name="Tettelin H."/>
            <person name="Detolla L.J."/>
        </authorList>
    </citation>
    <scope>NUCLEOTIDE SEQUENCE [LARGE SCALE GENOMIC DNA]</scope>
    <source>
        <strain evidence="1 2">11-3813</strain>
    </source>
</reference>
<proteinExistence type="predicted"/>
<protein>
    <submittedName>
        <fullName evidence="1">Uncharacterized protein</fullName>
    </submittedName>
</protein>
<accession>A0A1V3WLE5</accession>
<name>A0A1V3WLE5_MYCKA</name>
<gene>
    <name evidence="1" type="ORF">BZL30_7682</name>
</gene>
<dbReference type="AlphaFoldDB" id="A0A1V3WLE5"/>
<dbReference type="Proteomes" id="UP000189229">
    <property type="component" value="Unassembled WGS sequence"/>
</dbReference>
<comment type="caution">
    <text evidence="1">The sequence shown here is derived from an EMBL/GenBank/DDBJ whole genome shotgun (WGS) entry which is preliminary data.</text>
</comment>